<dbReference type="NCBIfam" id="TIGR01488">
    <property type="entry name" value="HAD-SF-IB"/>
    <property type="match status" value="1"/>
</dbReference>
<dbReference type="Gene3D" id="3.90.1470.20">
    <property type="match status" value="1"/>
</dbReference>
<reference evidence="2 3" key="1">
    <citation type="journal article" date="2006" name="Int. J. Syst. Evol. Microbiol.">
        <title>Dyella yeojuensis sp. nov., isolated from greenhouse soil in Korea.</title>
        <authorList>
            <person name="Kim B.Y."/>
            <person name="Weon H.Y."/>
            <person name="Lee K.H."/>
            <person name="Seok S.J."/>
            <person name="Kwon S.W."/>
            <person name="Go S.J."/>
            <person name="Stackebrandt E."/>
        </authorList>
    </citation>
    <scope>NUCLEOTIDE SEQUENCE [LARGE SCALE GENOMIC DNA]</scope>
    <source>
        <strain evidence="2 3">DSM 17673</strain>
    </source>
</reference>
<keyword evidence="1 2" id="KW-0378">Hydrolase</keyword>
<proteinExistence type="predicted"/>
<sequence>MIPHEWNILCDFDGTISVEDVMDSLLDRYGRPGWERLERDWREGLIGSRACMSGQVALLEMSAGELDAHLAEVRIDHAFPDFVAKARELGVPIHVVSDGLDYAIRSILGRHEMYDLPISANHLAPGAAPNRWRLVSRFQAAGCASGTCKCACADRSHGDGTRKTLLIGDGASDFCVADRVDLVFAKHRLIEHCRAAGIPYIPITGFEDALAFLPALLEGRLPELTTFPQPQDAPV</sequence>
<dbReference type="Gene3D" id="3.40.50.1000">
    <property type="entry name" value="HAD superfamily/HAD-like"/>
    <property type="match status" value="1"/>
</dbReference>
<dbReference type="Proteomes" id="UP000518878">
    <property type="component" value="Unassembled WGS sequence"/>
</dbReference>
<dbReference type="InterPro" id="IPR023214">
    <property type="entry name" value="HAD_sf"/>
</dbReference>
<dbReference type="NCBIfam" id="TIGR01489">
    <property type="entry name" value="DKMTPPase-SF"/>
    <property type="match status" value="1"/>
</dbReference>
<evidence type="ECO:0000256" key="1">
    <source>
        <dbReference type="ARBA" id="ARBA00022801"/>
    </source>
</evidence>
<dbReference type="RefSeq" id="WP_166700970.1">
    <property type="nucleotide sequence ID" value="NZ_JAAQTL010000002.1"/>
</dbReference>
<comment type="caution">
    <text evidence="2">The sequence shown here is derived from an EMBL/GenBank/DDBJ whole genome shotgun (WGS) entry which is preliminary data.</text>
</comment>
<keyword evidence="3" id="KW-1185">Reference proteome</keyword>
<dbReference type="InterPro" id="IPR050849">
    <property type="entry name" value="HAD-like_hydrolase_phosphatase"/>
</dbReference>
<dbReference type="Pfam" id="PF12710">
    <property type="entry name" value="HAD"/>
    <property type="match status" value="1"/>
</dbReference>
<organism evidence="2 3">
    <name type="scientific">Luteibacter yeojuensis</name>
    <dbReference type="NCBI Taxonomy" id="345309"/>
    <lineage>
        <taxon>Bacteria</taxon>
        <taxon>Pseudomonadati</taxon>
        <taxon>Pseudomonadota</taxon>
        <taxon>Gammaproteobacteria</taxon>
        <taxon>Lysobacterales</taxon>
        <taxon>Rhodanobacteraceae</taxon>
        <taxon>Luteibacter</taxon>
    </lineage>
</organism>
<dbReference type="InterPro" id="IPR036412">
    <property type="entry name" value="HAD-like_sf"/>
</dbReference>
<dbReference type="InterPro" id="IPR006384">
    <property type="entry name" value="HAD_hydro_PyrdxlP_Pase-like"/>
</dbReference>
<dbReference type="AlphaFoldDB" id="A0A7X5TRI4"/>
<protein>
    <submittedName>
        <fullName evidence="2">MtnX-like HAD-IB family phosphatase</fullName>
        <ecNumber evidence="2">3.1.3.-</ecNumber>
    </submittedName>
</protein>
<evidence type="ECO:0000313" key="2">
    <source>
        <dbReference type="EMBL" id="NID17180.1"/>
    </source>
</evidence>
<dbReference type="SUPFAM" id="SSF56784">
    <property type="entry name" value="HAD-like"/>
    <property type="match status" value="1"/>
</dbReference>
<dbReference type="EMBL" id="JAAQTL010000002">
    <property type="protein sequence ID" value="NID17180.1"/>
    <property type="molecule type" value="Genomic_DNA"/>
</dbReference>
<name>A0A7X5TRI4_9GAMM</name>
<dbReference type="PANTHER" id="PTHR28181">
    <property type="entry name" value="UPF0655 PROTEIN YCR015C"/>
    <property type="match status" value="1"/>
</dbReference>
<gene>
    <name evidence="2" type="ORF">HBF32_17010</name>
</gene>
<accession>A0A7X5TRI4</accession>
<dbReference type="EC" id="3.1.3.-" evidence="2"/>
<dbReference type="GO" id="GO:0016791">
    <property type="term" value="F:phosphatase activity"/>
    <property type="evidence" value="ECO:0007669"/>
    <property type="project" value="InterPro"/>
</dbReference>
<dbReference type="PANTHER" id="PTHR28181:SF2">
    <property type="entry name" value="PHOSPHORIC MONOESTER HYDROLASE"/>
    <property type="match status" value="1"/>
</dbReference>
<evidence type="ECO:0000313" key="3">
    <source>
        <dbReference type="Proteomes" id="UP000518878"/>
    </source>
</evidence>